<dbReference type="OrthoDB" id="5427134at2759"/>
<evidence type="ECO:0000313" key="3">
    <source>
        <dbReference type="Proteomes" id="UP000838763"/>
    </source>
</evidence>
<comment type="caution">
    <text evidence="2">The sequence shown here is derived from an EMBL/GenBank/DDBJ whole genome shotgun (WGS) entry which is preliminary data.</text>
</comment>
<dbReference type="Proteomes" id="UP000838763">
    <property type="component" value="Unassembled WGS sequence"/>
</dbReference>
<protein>
    <submittedName>
        <fullName evidence="2">Uncharacterized protein</fullName>
    </submittedName>
</protein>
<feature type="compositionally biased region" description="Acidic residues" evidence="1">
    <location>
        <begin position="430"/>
        <end position="455"/>
    </location>
</feature>
<keyword evidence="3" id="KW-1185">Reference proteome</keyword>
<evidence type="ECO:0000256" key="1">
    <source>
        <dbReference type="SAM" id="MobiDB-lite"/>
    </source>
</evidence>
<feature type="compositionally biased region" description="Basic and acidic residues" evidence="1">
    <location>
        <begin position="417"/>
        <end position="429"/>
    </location>
</feature>
<accession>A0A9P1H1U2</accession>
<name>A0A9P1H1U2_9PEZI</name>
<sequence length="532" mass="59368">MDLRVTELESRVEEVEKAINDSASQSGTRGNRLDTSCSVASEATSTTTRAMYSSELFSQVQSLQAQVTKMQAALPSFEHPWEVEVVFLPFPLRKIWQGTDEFKTEPNHSATDEWTQLPSTYSASTSRARSPLGGEWAENHQSEWLLPKACGPNGLVDRRLRSRGFIRTISVKGPDARSVQVAMQAVFGGLFRELRAGQASTPSQRRSLISRVGDFRGLAHDWVPLRKVHKDSRLRFLSPSEMVSASLWDIQFLNSVIMKSSEPRLFITQPQAYVQDMHAFEGGWTWQRLRELPRFSTESPSLGGEPLHKTTACLKLTVTAILHGDRVSSAILHSHSRTHPRPAREPSTSGAVAKRRPTRSPSRARFTPRWSTKSPSPMVNGHRLRSTTPFNYATPYSNGPGVDAYPALPHNARHSGGHRDAFGLDVDDHEHDEEEDDDDDDNNYDDDDGDNEGGYSEEVEIYDEGSSGGYGEVEAGVGGAHAAQYPYSDLELDYVRRQLPEDEPWPGIEDRMSDGKTSIRVLSQWMGTEIAR</sequence>
<feature type="region of interest" description="Disordered" evidence="1">
    <location>
        <begin position="333"/>
        <end position="455"/>
    </location>
</feature>
<proteinExistence type="predicted"/>
<feature type="compositionally biased region" description="Polar residues" evidence="1">
    <location>
        <begin position="386"/>
        <end position="397"/>
    </location>
</feature>
<gene>
    <name evidence="2" type="ORF">PPNO1_LOCUS4822</name>
</gene>
<reference evidence="2" key="1">
    <citation type="submission" date="2022-11" db="EMBL/GenBank/DDBJ databases">
        <authorList>
            <person name="Scott C."/>
            <person name="Bruce N."/>
        </authorList>
    </citation>
    <scope>NUCLEOTIDE SEQUENCE</scope>
</reference>
<dbReference type="EMBL" id="CALLCH030000012">
    <property type="protein sequence ID" value="CAI4215102.1"/>
    <property type="molecule type" value="Genomic_DNA"/>
</dbReference>
<evidence type="ECO:0000313" key="2">
    <source>
        <dbReference type="EMBL" id="CAI4215102.1"/>
    </source>
</evidence>
<organism evidence="2 3">
    <name type="scientific">Parascedosporium putredinis</name>
    <dbReference type="NCBI Taxonomy" id="1442378"/>
    <lineage>
        <taxon>Eukaryota</taxon>
        <taxon>Fungi</taxon>
        <taxon>Dikarya</taxon>
        <taxon>Ascomycota</taxon>
        <taxon>Pezizomycotina</taxon>
        <taxon>Sordariomycetes</taxon>
        <taxon>Hypocreomycetidae</taxon>
        <taxon>Microascales</taxon>
        <taxon>Microascaceae</taxon>
        <taxon>Parascedosporium</taxon>
    </lineage>
</organism>
<dbReference type="AlphaFoldDB" id="A0A9P1H1U2"/>